<dbReference type="RefSeq" id="WP_225265767.1">
    <property type="nucleotide sequence ID" value="NZ_CP084058.1"/>
</dbReference>
<organism evidence="1">
    <name type="scientific">Nonomuraea gerenzanensis</name>
    <dbReference type="NCBI Taxonomy" id="93944"/>
    <lineage>
        <taxon>Bacteria</taxon>
        <taxon>Bacillati</taxon>
        <taxon>Actinomycetota</taxon>
        <taxon>Actinomycetes</taxon>
        <taxon>Streptosporangiales</taxon>
        <taxon>Streptosporangiaceae</taxon>
        <taxon>Nonomuraea</taxon>
    </lineage>
</organism>
<gene>
    <name evidence="1" type="ORF">BN4615_P6496</name>
</gene>
<dbReference type="EMBL" id="LT559118">
    <property type="protein sequence ID" value="SBO96980.1"/>
    <property type="molecule type" value="Genomic_DNA"/>
</dbReference>
<protein>
    <submittedName>
        <fullName evidence="1">Uncharacterized protein</fullName>
    </submittedName>
</protein>
<reference evidence="1" key="1">
    <citation type="submission" date="2016-04" db="EMBL/GenBank/DDBJ databases">
        <authorList>
            <person name="Evans L.H."/>
            <person name="Alamgir A."/>
            <person name="Owens N."/>
            <person name="Weber N.D."/>
            <person name="Virtaneva K."/>
            <person name="Barbian K."/>
            <person name="Babar A."/>
            <person name="Rosenke K."/>
        </authorList>
    </citation>
    <scope>NUCLEOTIDE SEQUENCE</scope>
    <source>
        <strain evidence="1">Nono1</strain>
    </source>
</reference>
<evidence type="ECO:0000313" key="1">
    <source>
        <dbReference type="EMBL" id="SBO96980.1"/>
    </source>
</evidence>
<proteinExistence type="predicted"/>
<sequence>MNVHVRLLDVTPGGAACLIAKGQVRGAEEVVVDLQDVAYRLRAEDGAVVDVVNRGYRH</sequence>
<accession>A0A1M4EDU1</accession>
<dbReference type="AlphaFoldDB" id="A0A1M4EDU1"/>
<name>A0A1M4EDU1_9ACTN</name>